<dbReference type="AlphaFoldDB" id="A0A222FPS9"/>
<evidence type="ECO:0000313" key="7">
    <source>
        <dbReference type="EMBL" id="ASP40524.1"/>
    </source>
</evidence>
<evidence type="ECO:0000256" key="2">
    <source>
        <dbReference type="ARBA" id="ARBA00012438"/>
    </source>
</evidence>
<dbReference type="PRINTS" id="PR00344">
    <property type="entry name" value="BCTRLSENSOR"/>
</dbReference>
<dbReference type="RefSeq" id="WP_094061686.1">
    <property type="nucleotide sequence ID" value="NZ_CP022530.1"/>
</dbReference>
<evidence type="ECO:0000256" key="5">
    <source>
        <dbReference type="SAM" id="Phobius"/>
    </source>
</evidence>
<feature type="transmembrane region" description="Helical" evidence="5">
    <location>
        <begin position="315"/>
        <end position="337"/>
    </location>
</feature>
<dbReference type="Proteomes" id="UP000202440">
    <property type="component" value="Chromosome"/>
</dbReference>
<dbReference type="Pfam" id="PF02518">
    <property type="entry name" value="HATPase_c"/>
    <property type="match status" value="1"/>
</dbReference>
<keyword evidence="5" id="KW-0812">Transmembrane</keyword>
<feature type="transmembrane region" description="Helical" evidence="5">
    <location>
        <begin position="7"/>
        <end position="24"/>
    </location>
</feature>
<dbReference type="Gene3D" id="1.10.287.130">
    <property type="match status" value="1"/>
</dbReference>
<dbReference type="CDD" id="cd00082">
    <property type="entry name" value="HisKA"/>
    <property type="match status" value="1"/>
</dbReference>
<reference evidence="7 8" key="1">
    <citation type="submission" date="2017-07" db="EMBL/GenBank/DDBJ databases">
        <title>Annotated genome sequence of Bacterioplanes sanyensis isolated from Red Sea.</title>
        <authorList>
            <person name="Rehman Z.U."/>
        </authorList>
    </citation>
    <scope>NUCLEOTIDE SEQUENCE [LARGE SCALE GENOMIC DNA]</scope>
    <source>
        <strain evidence="7 8">NV9</strain>
    </source>
</reference>
<protein>
    <recommendedName>
        <fullName evidence="2">histidine kinase</fullName>
        <ecNumber evidence="2">2.7.13.3</ecNumber>
    </recommendedName>
</protein>
<accession>A0A222FPS9</accession>
<keyword evidence="5" id="KW-0472">Membrane</keyword>
<dbReference type="InterPro" id="IPR005467">
    <property type="entry name" value="His_kinase_dom"/>
</dbReference>
<dbReference type="InterPro" id="IPR003594">
    <property type="entry name" value="HATPase_dom"/>
</dbReference>
<dbReference type="Gene3D" id="3.30.565.10">
    <property type="entry name" value="Histidine kinase-like ATPase, C-terminal domain"/>
    <property type="match status" value="1"/>
</dbReference>
<dbReference type="InterPro" id="IPR036890">
    <property type="entry name" value="HATPase_C_sf"/>
</dbReference>
<keyword evidence="3" id="KW-0597">Phosphoprotein</keyword>
<feature type="coiled-coil region" evidence="4">
    <location>
        <begin position="398"/>
        <end position="443"/>
    </location>
</feature>
<dbReference type="EMBL" id="CP022530">
    <property type="protein sequence ID" value="ASP40524.1"/>
    <property type="molecule type" value="Genomic_DNA"/>
</dbReference>
<dbReference type="InterPro" id="IPR003661">
    <property type="entry name" value="HisK_dim/P_dom"/>
</dbReference>
<dbReference type="Pfam" id="PF22673">
    <property type="entry name" value="MCP-like_PDC_1"/>
    <property type="match status" value="1"/>
</dbReference>
<dbReference type="OrthoDB" id="1931120at2"/>
<evidence type="ECO:0000256" key="1">
    <source>
        <dbReference type="ARBA" id="ARBA00000085"/>
    </source>
</evidence>
<dbReference type="CDD" id="cd12913">
    <property type="entry name" value="PDC1_MCP_like"/>
    <property type="match status" value="1"/>
</dbReference>
<name>A0A222FPS9_9GAMM</name>
<keyword evidence="8" id="KW-1185">Reference proteome</keyword>
<evidence type="ECO:0000313" key="8">
    <source>
        <dbReference type="Proteomes" id="UP000202440"/>
    </source>
</evidence>
<dbReference type="PANTHER" id="PTHR43065">
    <property type="entry name" value="SENSOR HISTIDINE KINASE"/>
    <property type="match status" value="1"/>
</dbReference>
<dbReference type="Gene3D" id="3.30.450.20">
    <property type="entry name" value="PAS domain"/>
    <property type="match status" value="1"/>
</dbReference>
<sequence>MNIKTRILLSAVALQLIGFAVLIYRNNAHISDTVLDDSHRQFLQSVDMAVKHFNDASDVMERMAAGLARSGELLHQQRQLLNRSVLENQSRQLLLRTFDDFDQAIGGGIWFEPFALKPTLRYFGPYVFHASDGLTFSWELSNADYDYHQQDWYQLALPPGWDRSLRRHAPFYWTPPYVDQAGSEALMMTVDALMYDANQRLIGMSTVDWALGHARDYVQQLAPTPNSHSFMFHPASQMSVLDQGNAEFTPLGQLSDWQQSLMAIETGSFHQLVLPQTGNEYFIYAGKTDTGFVLGFAVPKADLIATTQSYTAHTLPISALIAALFAAAMLLILRLLFGPFDTILTLLRSTVASNQSGNDVPVQPIRYQGNNEFSAIISTFNTLVKQVQEYSQQVATSNAALLEQQRTVEELNSSLEQKVTQRTEELQQKSSEALESLRQLKLTQNQLVHMEKHAALGDMVAGLAHEINTPLGIGVTAVSALEDYLEELNSQYQSDQLSKTQLRDFISFAEESIDITGDNLRRAADMIGRFKQVAVDQASEQRRDFEVGDYLQSIASSLRPNYKYRPIDVRFEVAERIIVSSYPGALAQVITNLMMNSLTHAFDPDQNGTILLRAERQDDKLIIHYSDDGKGMDAEVLEHLYEPFFTTRKGKGGSGLGAHIIHNLVTGQLHGTIEVTSAPEQGCHFTLTLPCNPPSAGV</sequence>
<dbReference type="InterPro" id="IPR036097">
    <property type="entry name" value="HisK_dim/P_sf"/>
</dbReference>
<feature type="domain" description="Histidine kinase" evidence="6">
    <location>
        <begin position="462"/>
        <end position="693"/>
    </location>
</feature>
<dbReference type="EC" id="2.7.13.3" evidence="2"/>
<evidence type="ECO:0000256" key="4">
    <source>
        <dbReference type="SAM" id="Coils"/>
    </source>
</evidence>
<dbReference type="SUPFAM" id="SSF47384">
    <property type="entry name" value="Homodimeric domain of signal transducing histidine kinase"/>
    <property type="match status" value="1"/>
</dbReference>
<keyword evidence="4" id="KW-0175">Coiled coil</keyword>
<dbReference type="SUPFAM" id="SSF55874">
    <property type="entry name" value="ATPase domain of HSP90 chaperone/DNA topoisomerase II/histidine kinase"/>
    <property type="match status" value="1"/>
</dbReference>
<dbReference type="SMART" id="SM00387">
    <property type="entry name" value="HATPase_c"/>
    <property type="match status" value="1"/>
</dbReference>
<evidence type="ECO:0000256" key="3">
    <source>
        <dbReference type="ARBA" id="ARBA00022553"/>
    </source>
</evidence>
<dbReference type="InterPro" id="IPR004358">
    <property type="entry name" value="Sig_transdc_His_kin-like_C"/>
</dbReference>
<dbReference type="GO" id="GO:0000155">
    <property type="term" value="F:phosphorelay sensor kinase activity"/>
    <property type="evidence" value="ECO:0007669"/>
    <property type="project" value="InterPro"/>
</dbReference>
<organism evidence="7 8">
    <name type="scientific">Bacterioplanes sanyensis</name>
    <dbReference type="NCBI Taxonomy" id="1249553"/>
    <lineage>
        <taxon>Bacteria</taxon>
        <taxon>Pseudomonadati</taxon>
        <taxon>Pseudomonadota</taxon>
        <taxon>Gammaproteobacteria</taxon>
        <taxon>Oceanospirillales</taxon>
        <taxon>Oceanospirillaceae</taxon>
        <taxon>Bacterioplanes</taxon>
    </lineage>
</organism>
<evidence type="ECO:0000259" key="6">
    <source>
        <dbReference type="PROSITE" id="PS50109"/>
    </source>
</evidence>
<dbReference type="KEGG" id="bsan:CHH28_18440"/>
<dbReference type="PANTHER" id="PTHR43065:SF47">
    <property type="match status" value="1"/>
</dbReference>
<dbReference type="PROSITE" id="PS50109">
    <property type="entry name" value="HIS_KIN"/>
    <property type="match status" value="1"/>
</dbReference>
<keyword evidence="5" id="KW-1133">Transmembrane helix</keyword>
<gene>
    <name evidence="7" type="ORF">CHH28_18440</name>
</gene>
<comment type="catalytic activity">
    <reaction evidence="1">
        <text>ATP + protein L-histidine = ADP + protein N-phospho-L-histidine.</text>
        <dbReference type="EC" id="2.7.13.3"/>
    </reaction>
</comment>
<proteinExistence type="predicted"/>